<evidence type="ECO:0000313" key="3">
    <source>
        <dbReference type="Proteomes" id="UP000224003"/>
    </source>
</evidence>
<dbReference type="EMBL" id="NUVX01000081">
    <property type="protein sequence ID" value="PFJ29040.1"/>
    <property type="molecule type" value="Genomic_DNA"/>
</dbReference>
<dbReference type="RefSeq" id="WP_098517730.1">
    <property type="nucleotide sequence ID" value="NZ_NUVX01000081.1"/>
</dbReference>
<keyword evidence="1" id="KW-0472">Membrane</keyword>
<dbReference type="Proteomes" id="UP000224003">
    <property type="component" value="Unassembled WGS sequence"/>
</dbReference>
<accession>A0A9X6ZPZ9</accession>
<evidence type="ECO:0000313" key="2">
    <source>
        <dbReference type="EMBL" id="PFJ29040.1"/>
    </source>
</evidence>
<sequence length="273" mass="31643">MNSVRLFISVIISLFISYYFLMSPSPLAMSFTLPFYILTSIVIAIIVLLIKNPTTLKTKIGLLIVSCFISFVGSLVIELEADETKLRKIEMLRMNEQYNLALTSHDAYAKFDNRILTVNNIEDRYVDIKQEFHLYNESGDLLRTYTADEIVKEIRDVLPFSGEQKNRVYFNGVNMNTGGYFSLTKKEPEILLSIAYELNEKEAKEVKKDVPPISGEHITYHKIFEYKIKIDKNGNIVKDKNLLKLWFVGNESEEIIAPYKSINYPLYLKDYEK</sequence>
<feature type="transmembrane region" description="Helical" evidence="1">
    <location>
        <begin position="33"/>
        <end position="50"/>
    </location>
</feature>
<feature type="transmembrane region" description="Helical" evidence="1">
    <location>
        <begin position="62"/>
        <end position="81"/>
    </location>
</feature>
<keyword evidence="1" id="KW-0812">Transmembrane</keyword>
<reference evidence="2 3" key="1">
    <citation type="submission" date="2017-09" db="EMBL/GenBank/DDBJ databases">
        <title>Large-scale bioinformatics analysis of Bacillus genomes uncovers conserved roles of natural products in bacterial physiology.</title>
        <authorList>
            <consortium name="Agbiome Team Llc"/>
            <person name="Bleich R.M."/>
            <person name="Grubbs K.J."/>
            <person name="Santa Maria K.C."/>
            <person name="Allen S.E."/>
            <person name="Farag S."/>
            <person name="Shank E.A."/>
            <person name="Bowers A."/>
        </authorList>
    </citation>
    <scope>NUCLEOTIDE SEQUENCE [LARGE SCALE GENOMIC DNA]</scope>
    <source>
        <strain evidence="2 3">AFS085496</strain>
    </source>
</reference>
<proteinExistence type="predicted"/>
<comment type="caution">
    <text evidence="2">The sequence shown here is derived from an EMBL/GenBank/DDBJ whole genome shotgun (WGS) entry which is preliminary data.</text>
</comment>
<organism evidence="2 3">
    <name type="scientific">Bacillus thuringiensis</name>
    <dbReference type="NCBI Taxonomy" id="1428"/>
    <lineage>
        <taxon>Bacteria</taxon>
        <taxon>Bacillati</taxon>
        <taxon>Bacillota</taxon>
        <taxon>Bacilli</taxon>
        <taxon>Bacillales</taxon>
        <taxon>Bacillaceae</taxon>
        <taxon>Bacillus</taxon>
        <taxon>Bacillus cereus group</taxon>
    </lineage>
</organism>
<feature type="transmembrane region" description="Helical" evidence="1">
    <location>
        <begin position="6"/>
        <end position="21"/>
    </location>
</feature>
<name>A0A9X6ZPZ9_BACTU</name>
<gene>
    <name evidence="2" type="ORF">COJ15_32775</name>
</gene>
<evidence type="ECO:0000256" key="1">
    <source>
        <dbReference type="SAM" id="Phobius"/>
    </source>
</evidence>
<dbReference type="AlphaFoldDB" id="A0A9X6ZPZ9"/>
<protein>
    <submittedName>
        <fullName evidence="2">Uncharacterized protein</fullName>
    </submittedName>
</protein>
<keyword evidence="1" id="KW-1133">Transmembrane helix</keyword>